<gene>
    <name evidence="2" type="ORF">FB461_1250</name>
</gene>
<comment type="caution">
    <text evidence="2">The sequence shown here is derived from an EMBL/GenBank/DDBJ whole genome shotgun (WGS) entry which is preliminary data.</text>
</comment>
<evidence type="ECO:0008006" key="4">
    <source>
        <dbReference type="Google" id="ProtNLM"/>
    </source>
</evidence>
<dbReference type="Pfam" id="PF19853">
    <property type="entry name" value="DUF6328"/>
    <property type="match status" value="1"/>
</dbReference>
<dbReference type="OrthoDB" id="3625784at2"/>
<feature type="transmembrane region" description="Helical" evidence="1">
    <location>
        <begin position="106"/>
        <end position="127"/>
    </location>
</feature>
<organism evidence="2 3">
    <name type="scientific">Rarobacter faecitabidus</name>
    <dbReference type="NCBI Taxonomy" id="13243"/>
    <lineage>
        <taxon>Bacteria</taxon>
        <taxon>Bacillati</taxon>
        <taxon>Actinomycetota</taxon>
        <taxon>Actinomycetes</taxon>
        <taxon>Micrococcales</taxon>
        <taxon>Rarobacteraceae</taxon>
        <taxon>Rarobacter</taxon>
    </lineage>
</organism>
<dbReference type="Proteomes" id="UP000315389">
    <property type="component" value="Unassembled WGS sequence"/>
</dbReference>
<dbReference type="AlphaFoldDB" id="A0A542ZWR4"/>
<name>A0A542ZWR4_RARFA</name>
<feature type="transmembrane region" description="Helical" evidence="1">
    <location>
        <begin position="64"/>
        <end position="85"/>
    </location>
</feature>
<dbReference type="RefSeq" id="WP_142119894.1">
    <property type="nucleotide sequence ID" value="NZ_BAAASV010000001.1"/>
</dbReference>
<keyword evidence="1" id="KW-1133">Transmembrane helix</keyword>
<feature type="transmembrane region" description="Helical" evidence="1">
    <location>
        <begin position="133"/>
        <end position="152"/>
    </location>
</feature>
<evidence type="ECO:0000256" key="1">
    <source>
        <dbReference type="SAM" id="Phobius"/>
    </source>
</evidence>
<keyword evidence="1" id="KW-0472">Membrane</keyword>
<dbReference type="InterPro" id="IPR046291">
    <property type="entry name" value="DUF6328"/>
</dbReference>
<keyword evidence="3" id="KW-1185">Reference proteome</keyword>
<evidence type="ECO:0000313" key="3">
    <source>
        <dbReference type="Proteomes" id="UP000315389"/>
    </source>
</evidence>
<dbReference type="EMBL" id="VFOS01000001">
    <property type="protein sequence ID" value="TQL64739.1"/>
    <property type="molecule type" value="Genomic_DNA"/>
</dbReference>
<evidence type="ECO:0000313" key="2">
    <source>
        <dbReference type="EMBL" id="TQL64739.1"/>
    </source>
</evidence>
<protein>
    <recommendedName>
        <fullName evidence="4">Sodium:proton antiporter</fullName>
    </recommendedName>
</protein>
<accession>A0A542ZWR4</accession>
<reference evidence="2 3" key="1">
    <citation type="submission" date="2019-06" db="EMBL/GenBank/DDBJ databases">
        <title>Sequencing the genomes of 1000 actinobacteria strains.</title>
        <authorList>
            <person name="Klenk H.-P."/>
        </authorList>
    </citation>
    <scope>NUCLEOTIDE SEQUENCE [LARGE SCALE GENOMIC DNA]</scope>
    <source>
        <strain evidence="2 3">DSM 4813</strain>
    </source>
</reference>
<sequence>MTSAESVDDDGRLETPNQRADRNWNEILQELRVAQTGTQIVSGFLLAVAFQPRFGELDRYQSTLYLVLVGLAAIATALGLAPVSLHRIYFGRRQKARVVQVGSRLLVANMVTVAVLAAGVTSLIVDFTVGRVAGWVALGVGGVLFTTLWALVPRLGAGRLGAHRSEDETSAAAR</sequence>
<proteinExistence type="predicted"/>
<keyword evidence="1" id="KW-0812">Transmembrane</keyword>